<reference evidence="1 2" key="1">
    <citation type="submission" date="2018-07" db="EMBL/GenBank/DDBJ databases">
        <title>Desertimonas flava gen. nov. sp. nov.</title>
        <authorList>
            <person name="Liu S."/>
        </authorList>
    </citation>
    <scope>NUCLEOTIDE SEQUENCE [LARGE SCALE GENOMIC DNA]</scope>
    <source>
        <strain evidence="1 2">16Sb5-5</strain>
    </source>
</reference>
<evidence type="ECO:0000313" key="1">
    <source>
        <dbReference type="EMBL" id="RCK68011.1"/>
    </source>
</evidence>
<protein>
    <submittedName>
        <fullName evidence="1">Extracellular solute-binding protein</fullName>
    </submittedName>
</protein>
<dbReference type="InterPro" id="IPR006059">
    <property type="entry name" value="SBP"/>
</dbReference>
<dbReference type="AlphaFoldDB" id="A0A367YSN7"/>
<accession>A0A367YSN7</accession>
<sequence length="456" mass="49119">MRLHAHEGLAPATRSRETTMFDHFWTKAAAGCLVAVSLLLTGCGAGSRTAANTATEVACDFANPPEPVTVNVLAYNSSAVDPFTNTMVASCSHDNVTLEHDPIDFAGQVQKTTATLSGESGTYDIIESYSFVIPQYGSEGKLEPLDPYLEEFGDKYGLDAINQEMLDSLSYEGTVYGLPMQAQMLVLAYRKDVFDELGLQPPTTFAELREVSQAIQDAGEIRYPLALPWLSSSDIGTAYKAALGSQGVDYVDPDTREPLFTSEESRTALEEMKSLVPYMDPQVTTFDQPKVQQQLFNGDAAMGIMFSGRMVDLTKETNTEHAGDFAFAAPPAVLEGGRQYGALSVDGWSIPVNTDVDKRLLFELIAASVSEDASRASIPAAYPAREGLVTEENSPYAAAANEAIQNVPEPAPFPWVAKMSSGTSEVVAQVVTGAISVEEGQRQMQEIGEQVMAEQG</sequence>
<dbReference type="Pfam" id="PF01547">
    <property type="entry name" value="SBP_bac_1"/>
    <property type="match status" value="1"/>
</dbReference>
<dbReference type="EMBL" id="QOUI01000015">
    <property type="protein sequence ID" value="RCK68011.1"/>
    <property type="molecule type" value="Genomic_DNA"/>
</dbReference>
<dbReference type="PANTHER" id="PTHR43649:SF12">
    <property type="entry name" value="DIACETYLCHITOBIOSE BINDING PROTEIN DASA"/>
    <property type="match status" value="1"/>
</dbReference>
<proteinExistence type="predicted"/>
<name>A0A367YSN7_9ACTN</name>
<comment type="caution">
    <text evidence="1">The sequence shown here is derived from an EMBL/GenBank/DDBJ whole genome shotgun (WGS) entry which is preliminary data.</text>
</comment>
<dbReference type="Gene3D" id="3.40.190.10">
    <property type="entry name" value="Periplasmic binding protein-like II"/>
    <property type="match status" value="1"/>
</dbReference>
<organism evidence="1 2">
    <name type="scientific">Desertihabitans brevis</name>
    <dbReference type="NCBI Taxonomy" id="2268447"/>
    <lineage>
        <taxon>Bacteria</taxon>
        <taxon>Bacillati</taxon>
        <taxon>Actinomycetota</taxon>
        <taxon>Actinomycetes</taxon>
        <taxon>Propionibacteriales</taxon>
        <taxon>Propionibacteriaceae</taxon>
        <taxon>Desertihabitans</taxon>
    </lineage>
</organism>
<dbReference type="InterPro" id="IPR050490">
    <property type="entry name" value="Bact_solute-bd_prot1"/>
</dbReference>
<dbReference type="SUPFAM" id="SSF53850">
    <property type="entry name" value="Periplasmic binding protein-like II"/>
    <property type="match status" value="1"/>
</dbReference>
<gene>
    <name evidence="1" type="ORF">DT076_18320</name>
</gene>
<evidence type="ECO:0000313" key="2">
    <source>
        <dbReference type="Proteomes" id="UP000252770"/>
    </source>
</evidence>
<dbReference type="PANTHER" id="PTHR43649">
    <property type="entry name" value="ARABINOSE-BINDING PROTEIN-RELATED"/>
    <property type="match status" value="1"/>
</dbReference>
<keyword evidence="2" id="KW-1185">Reference proteome</keyword>
<dbReference type="Proteomes" id="UP000252770">
    <property type="component" value="Unassembled WGS sequence"/>
</dbReference>